<organism evidence="2 3">
    <name type="scientific">Turnera subulata</name>
    <dbReference type="NCBI Taxonomy" id="218843"/>
    <lineage>
        <taxon>Eukaryota</taxon>
        <taxon>Viridiplantae</taxon>
        <taxon>Streptophyta</taxon>
        <taxon>Embryophyta</taxon>
        <taxon>Tracheophyta</taxon>
        <taxon>Spermatophyta</taxon>
        <taxon>Magnoliopsida</taxon>
        <taxon>eudicotyledons</taxon>
        <taxon>Gunneridae</taxon>
        <taxon>Pentapetalae</taxon>
        <taxon>rosids</taxon>
        <taxon>fabids</taxon>
        <taxon>Malpighiales</taxon>
        <taxon>Passifloraceae</taxon>
        <taxon>Turnera</taxon>
    </lineage>
</organism>
<reference evidence="2" key="1">
    <citation type="submission" date="2022-02" db="EMBL/GenBank/DDBJ databases">
        <authorList>
            <person name="Henning P.M."/>
            <person name="McCubbin A.G."/>
            <person name="Shore J.S."/>
        </authorList>
    </citation>
    <scope>NUCLEOTIDE SEQUENCE</scope>
    <source>
        <strain evidence="2">F60SS</strain>
        <tissue evidence="2">Leaves</tissue>
    </source>
</reference>
<feature type="coiled-coil region" evidence="1">
    <location>
        <begin position="108"/>
        <end position="166"/>
    </location>
</feature>
<dbReference type="OrthoDB" id="823646at2759"/>
<evidence type="ECO:0000313" key="3">
    <source>
        <dbReference type="Proteomes" id="UP001141552"/>
    </source>
</evidence>
<dbReference type="Proteomes" id="UP001141552">
    <property type="component" value="Unassembled WGS sequence"/>
</dbReference>
<name>A0A9Q0FZF4_9ROSI</name>
<accession>A0A9Q0FZF4</accession>
<dbReference type="AlphaFoldDB" id="A0A9Q0FZF4"/>
<sequence length="319" mass="35836">MSELYSTGILKSEKFTAYNSTFEPRCHATHDEDHSYHKNGQGAANTANDLLIGIWEILKNQAKWLEEKLQEKEGIPQGNALSQADLNKLIQETRNIVKKATTPIEDQNDELLQRLASFKKDIEKAISVETLDDRFGHIEKVVRDCLADVENKIAKLQKLGRDILEEVVNASGKTELEKLVLENNKILKNLEQGKSSPQSSSDVGNIKIPGLELLATKQDVEKLGKEIDPPTLVRKDYLKQLDIILMLGENQDLLKKLDIDAINSSIKSENKKLEEILKDISKKVDDLSSKASGAEDVENAQHHLDNISRLLRLRSGMEP</sequence>
<dbReference type="EMBL" id="JAKUCV010003048">
    <property type="protein sequence ID" value="KAJ4840398.1"/>
    <property type="molecule type" value="Genomic_DNA"/>
</dbReference>
<reference evidence="2" key="2">
    <citation type="journal article" date="2023" name="Plants (Basel)">
        <title>Annotation of the Turnera subulata (Passifloraceae) Draft Genome Reveals the S-Locus Evolved after the Divergence of Turneroideae from Passifloroideae in a Stepwise Manner.</title>
        <authorList>
            <person name="Henning P.M."/>
            <person name="Roalson E.H."/>
            <person name="Mir W."/>
            <person name="McCubbin A.G."/>
            <person name="Shore J.S."/>
        </authorList>
    </citation>
    <scope>NUCLEOTIDE SEQUENCE</scope>
    <source>
        <strain evidence="2">F60SS</strain>
    </source>
</reference>
<keyword evidence="3" id="KW-1185">Reference proteome</keyword>
<feature type="coiled-coil region" evidence="1">
    <location>
        <begin position="263"/>
        <end position="290"/>
    </location>
</feature>
<evidence type="ECO:0000256" key="1">
    <source>
        <dbReference type="SAM" id="Coils"/>
    </source>
</evidence>
<evidence type="ECO:0000313" key="2">
    <source>
        <dbReference type="EMBL" id="KAJ4840398.1"/>
    </source>
</evidence>
<proteinExistence type="predicted"/>
<protein>
    <submittedName>
        <fullName evidence="2">Uncharacterized protein</fullName>
    </submittedName>
</protein>
<keyword evidence="1" id="KW-0175">Coiled coil</keyword>
<comment type="caution">
    <text evidence="2">The sequence shown here is derived from an EMBL/GenBank/DDBJ whole genome shotgun (WGS) entry which is preliminary data.</text>
</comment>
<gene>
    <name evidence="2" type="ORF">Tsubulata_002056</name>
</gene>